<dbReference type="RefSeq" id="WP_150521511.1">
    <property type="nucleotide sequence ID" value="NZ_BMVX01000019.1"/>
</dbReference>
<sequence length="95" mass="10191">MNRSHHFRVDHGAHSIAVNVGPGSAGEIELLVDGEVVAYAKEHAAGTTVLTGTLPSDPGRPFRVMVRQAHIVPSALWCSWEVDGTEQHMPDRAVG</sequence>
<dbReference type="EMBL" id="CP023701">
    <property type="protein sequence ID" value="QEU82506.1"/>
    <property type="molecule type" value="Genomic_DNA"/>
</dbReference>
<organism evidence="2 3">
    <name type="scientific">Streptomyces subrutilus</name>
    <dbReference type="NCBI Taxonomy" id="36818"/>
    <lineage>
        <taxon>Bacteria</taxon>
        <taxon>Bacillati</taxon>
        <taxon>Actinomycetota</taxon>
        <taxon>Actinomycetes</taxon>
        <taxon>Kitasatosporales</taxon>
        <taxon>Streptomycetaceae</taxon>
        <taxon>Streptomyces</taxon>
    </lineage>
</organism>
<dbReference type="KEGG" id="ssub:CP968_33410"/>
<evidence type="ECO:0000313" key="1">
    <source>
        <dbReference type="EMBL" id="GGZ81675.1"/>
    </source>
</evidence>
<reference evidence="2 3" key="2">
    <citation type="submission" date="2017-09" db="EMBL/GenBank/DDBJ databases">
        <authorList>
            <person name="Lee N."/>
            <person name="Cho B.-K."/>
        </authorList>
    </citation>
    <scope>NUCLEOTIDE SEQUENCE [LARGE SCALE GENOMIC DNA]</scope>
    <source>
        <strain evidence="2 3">ATCC 27467</strain>
    </source>
</reference>
<evidence type="ECO:0000313" key="3">
    <source>
        <dbReference type="Proteomes" id="UP000326831"/>
    </source>
</evidence>
<accession>A0A5P2UT33</accession>
<dbReference type="OrthoDB" id="3872481at2"/>
<dbReference type="Proteomes" id="UP000634660">
    <property type="component" value="Unassembled WGS sequence"/>
</dbReference>
<dbReference type="EMBL" id="BMVX01000019">
    <property type="protein sequence ID" value="GGZ81675.1"/>
    <property type="molecule type" value="Genomic_DNA"/>
</dbReference>
<gene>
    <name evidence="2" type="ORF">CP968_33410</name>
    <name evidence="1" type="ORF">GCM10010371_46580</name>
</gene>
<dbReference type="Proteomes" id="UP000326831">
    <property type="component" value="Chromosome"/>
</dbReference>
<reference evidence="1" key="3">
    <citation type="submission" date="2020-09" db="EMBL/GenBank/DDBJ databases">
        <authorList>
            <person name="Sun Q."/>
            <person name="Ohkuma M."/>
        </authorList>
    </citation>
    <scope>NUCLEOTIDE SEQUENCE</scope>
    <source>
        <strain evidence="1">JCM 4834</strain>
    </source>
</reference>
<evidence type="ECO:0000313" key="2">
    <source>
        <dbReference type="EMBL" id="QEU82506.1"/>
    </source>
</evidence>
<protein>
    <submittedName>
        <fullName evidence="2">Uncharacterized protein</fullName>
    </submittedName>
</protein>
<name>A0A5P2UT33_9ACTN</name>
<proteinExistence type="predicted"/>
<dbReference type="AlphaFoldDB" id="A0A5P2UT33"/>
<reference evidence="1" key="1">
    <citation type="journal article" date="2014" name="Int. J. Syst. Evol. Microbiol.">
        <title>Complete genome sequence of Corynebacterium casei LMG S-19264T (=DSM 44701T), isolated from a smear-ripened cheese.</title>
        <authorList>
            <consortium name="US DOE Joint Genome Institute (JGI-PGF)"/>
            <person name="Walter F."/>
            <person name="Albersmeier A."/>
            <person name="Kalinowski J."/>
            <person name="Ruckert C."/>
        </authorList>
    </citation>
    <scope>NUCLEOTIDE SEQUENCE</scope>
    <source>
        <strain evidence="1">JCM 4834</strain>
    </source>
</reference>
<keyword evidence="3" id="KW-1185">Reference proteome</keyword>